<comment type="caution">
    <text evidence="2">The sequence shown here is derived from an EMBL/GenBank/DDBJ whole genome shotgun (WGS) entry which is preliminary data.</text>
</comment>
<protein>
    <submittedName>
        <fullName evidence="2">Uncharacterized protein</fullName>
    </submittedName>
</protein>
<evidence type="ECO:0000256" key="1">
    <source>
        <dbReference type="SAM" id="SignalP"/>
    </source>
</evidence>
<name>A0ABU9C8A9_9BURK</name>
<accession>A0ABU9C8A9</accession>
<organism evidence="2 3">
    <name type="scientific">Ideonella margarita</name>
    <dbReference type="NCBI Taxonomy" id="2984191"/>
    <lineage>
        <taxon>Bacteria</taxon>
        <taxon>Pseudomonadati</taxon>
        <taxon>Pseudomonadota</taxon>
        <taxon>Betaproteobacteria</taxon>
        <taxon>Burkholderiales</taxon>
        <taxon>Sphaerotilaceae</taxon>
        <taxon>Ideonella</taxon>
    </lineage>
</organism>
<dbReference type="RefSeq" id="WP_341399484.1">
    <property type="nucleotide sequence ID" value="NZ_JBBUTI010000008.1"/>
</dbReference>
<feature type="chain" id="PRO_5045098532" evidence="1">
    <location>
        <begin position="39"/>
        <end position="171"/>
    </location>
</feature>
<proteinExistence type="predicted"/>
<dbReference type="Proteomes" id="UP001379945">
    <property type="component" value="Unassembled WGS sequence"/>
</dbReference>
<feature type="signal peptide" evidence="1">
    <location>
        <begin position="1"/>
        <end position="38"/>
    </location>
</feature>
<reference evidence="2 3" key="1">
    <citation type="submission" date="2024-04" db="EMBL/GenBank/DDBJ databases">
        <title>Novel species of the genus Ideonella isolated from streams.</title>
        <authorList>
            <person name="Lu H."/>
        </authorList>
    </citation>
    <scope>NUCLEOTIDE SEQUENCE [LARGE SCALE GENOMIC DNA]</scope>
    <source>
        <strain evidence="2 3">LYT19W</strain>
    </source>
</reference>
<evidence type="ECO:0000313" key="3">
    <source>
        <dbReference type="Proteomes" id="UP001379945"/>
    </source>
</evidence>
<sequence length="171" mass="17835">MVGVSALFFGAWMERHALGLGLAALGLLALLAAGPARAATQALDDDALAGVSGAGISLSGHLVLNGGLLDGQPLRPNLQAGFQNDGVTTWLVLHGLGGVMDWHTLTLNVRTRANGSDYLDIGLPQWVSFDQFGFRALAAQADPNAPVAAHYGGLLLNGTLQMQGHVYLWAR</sequence>
<dbReference type="EMBL" id="JBBUTI010000008">
    <property type="protein sequence ID" value="MEK8047176.1"/>
    <property type="molecule type" value="Genomic_DNA"/>
</dbReference>
<keyword evidence="3" id="KW-1185">Reference proteome</keyword>
<keyword evidence="1" id="KW-0732">Signal</keyword>
<evidence type="ECO:0000313" key="2">
    <source>
        <dbReference type="EMBL" id="MEK8047176.1"/>
    </source>
</evidence>
<gene>
    <name evidence="2" type="ORF">AACH00_12520</name>
</gene>